<feature type="compositionally biased region" description="Basic residues" evidence="1">
    <location>
        <begin position="89"/>
        <end position="118"/>
    </location>
</feature>
<dbReference type="AlphaFoldDB" id="A0A1Y0ZCI9"/>
<gene>
    <name evidence="3" type="ORF">Maq22A_2p42760</name>
</gene>
<sequence>MSEDRVDAVDLDVWLAPYLTAMGRKTRRHWAPLYLRGLLGPGERKSLQPMAERLGLSGHWDWDCPFCGSCSLCVDGGGSPRADDGLIRPPHRGRHEHSLRRPRVPRCASRRTTRRSPRRPGATGRSHRLLPRVRAGEPVRP</sequence>
<dbReference type="EMBL" id="AP014706">
    <property type="protein sequence ID" value="BAR47371.1"/>
    <property type="molecule type" value="Genomic_DNA"/>
</dbReference>
<evidence type="ECO:0000256" key="1">
    <source>
        <dbReference type="SAM" id="MobiDB-lite"/>
    </source>
</evidence>
<dbReference type="Pfam" id="PF13546">
    <property type="entry name" value="DDE_5"/>
    <property type="match status" value="1"/>
</dbReference>
<reference evidence="3 4" key="1">
    <citation type="journal article" date="2015" name="Genome Announc.">
        <title>Complete Genome Sequence of Methylobacterium aquaticum Strain 22A, Isolated from Racomitrium japonicum Moss.</title>
        <authorList>
            <person name="Tani A."/>
            <person name="Ogura Y."/>
            <person name="Hayashi T."/>
            <person name="Kimbara K."/>
        </authorList>
    </citation>
    <scope>NUCLEOTIDE SEQUENCE [LARGE SCALE GENOMIC DNA]</scope>
    <source>
        <strain evidence="3 4">MA-22A</strain>
        <plasmid evidence="4">Plasmid pMaq22A_2p DNA</plasmid>
    </source>
</reference>
<evidence type="ECO:0000259" key="2">
    <source>
        <dbReference type="Pfam" id="PF13546"/>
    </source>
</evidence>
<dbReference type="InterPro" id="IPR038721">
    <property type="entry name" value="IS701-like_DDE_dom"/>
</dbReference>
<evidence type="ECO:0000313" key="4">
    <source>
        <dbReference type="Proteomes" id="UP000061432"/>
    </source>
</evidence>
<proteinExistence type="predicted"/>
<feature type="region of interest" description="Disordered" evidence="1">
    <location>
        <begin position="81"/>
        <end position="141"/>
    </location>
</feature>
<accession>A0A1Y0ZCI9</accession>
<keyword evidence="3" id="KW-0614">Plasmid</keyword>
<name>A0A1Y0ZCI9_9HYPH</name>
<evidence type="ECO:0000313" key="3">
    <source>
        <dbReference type="EMBL" id="BAR47371.1"/>
    </source>
</evidence>
<dbReference type="Proteomes" id="UP000061432">
    <property type="component" value="Plasmid pMaq22A_2p"/>
</dbReference>
<dbReference type="KEGG" id="maqu:Maq22A_2p42760"/>
<organism evidence="3 4">
    <name type="scientific">Methylobacterium aquaticum</name>
    <dbReference type="NCBI Taxonomy" id="270351"/>
    <lineage>
        <taxon>Bacteria</taxon>
        <taxon>Pseudomonadati</taxon>
        <taxon>Pseudomonadota</taxon>
        <taxon>Alphaproteobacteria</taxon>
        <taxon>Hyphomicrobiales</taxon>
        <taxon>Methylobacteriaceae</taxon>
        <taxon>Methylobacterium</taxon>
    </lineage>
</organism>
<protein>
    <recommendedName>
        <fullName evidence="2">Transposase IS701-like DDE domain-containing protein</fullName>
    </recommendedName>
</protein>
<feature type="domain" description="Transposase IS701-like DDE" evidence="2">
    <location>
        <begin position="18"/>
        <end position="58"/>
    </location>
</feature>
<reference evidence="4" key="2">
    <citation type="submission" date="2015-01" db="EMBL/GenBank/DDBJ databases">
        <title>Complete genome sequence of Methylobacterium aquaticum strain 22A.</title>
        <authorList>
            <person name="Tani A."/>
            <person name="Ogura Y."/>
            <person name="Hayashi T."/>
        </authorList>
    </citation>
    <scope>NUCLEOTIDE SEQUENCE [LARGE SCALE GENOMIC DNA]</scope>
    <source>
        <strain evidence="4">MA-22A</strain>
        <plasmid evidence="4">Plasmid pMaq22A_2p DNA</plasmid>
    </source>
</reference>
<geneLocation type="plasmid" evidence="4">
    <name>pMaq22A_2p DNA</name>
</geneLocation>